<dbReference type="Gene3D" id="1.10.10.10">
    <property type="entry name" value="Winged helix-like DNA-binding domain superfamily/Winged helix DNA-binding domain"/>
    <property type="match status" value="1"/>
</dbReference>
<keyword evidence="1 5" id="KW-0678">Repressor</keyword>
<reference evidence="8" key="1">
    <citation type="journal article" date="2020" name="mSystems">
        <title>Genome- and Community-Level Interaction Insights into Carbon Utilization and Element Cycling Functions of Hydrothermarchaeota in Hydrothermal Sediment.</title>
        <authorList>
            <person name="Zhou Z."/>
            <person name="Liu Y."/>
            <person name="Xu W."/>
            <person name="Pan J."/>
            <person name="Luo Z.H."/>
            <person name="Li M."/>
        </authorList>
    </citation>
    <scope>NUCLEOTIDE SEQUENCE [LARGE SCALE GENOMIC DNA]</scope>
    <source>
        <strain evidence="8">SpSt-289</strain>
    </source>
</reference>
<dbReference type="SUPFAM" id="SSF55781">
    <property type="entry name" value="GAF domain-like"/>
    <property type="match status" value="1"/>
</dbReference>
<accession>A0A7C1JF54</accession>
<proteinExistence type="inferred from homology"/>
<dbReference type="SUPFAM" id="SSF46785">
    <property type="entry name" value="Winged helix' DNA-binding domain"/>
    <property type="match status" value="1"/>
</dbReference>
<dbReference type="EMBL" id="DSMG01000168">
    <property type="protein sequence ID" value="HDX33044.1"/>
    <property type="molecule type" value="Genomic_DNA"/>
</dbReference>
<comment type="similarity">
    <text evidence="5">Belongs to the HrcA family.</text>
</comment>
<dbReference type="PIRSF" id="PIRSF005485">
    <property type="entry name" value="HrcA"/>
    <property type="match status" value="1"/>
</dbReference>
<evidence type="ECO:0000256" key="2">
    <source>
        <dbReference type="ARBA" id="ARBA00023015"/>
    </source>
</evidence>
<keyword evidence="3 5" id="KW-0346">Stress response</keyword>
<dbReference type="InterPro" id="IPR036390">
    <property type="entry name" value="WH_DNA-bd_sf"/>
</dbReference>
<dbReference type="GO" id="GO:0045892">
    <property type="term" value="P:negative regulation of DNA-templated transcription"/>
    <property type="evidence" value="ECO:0007669"/>
    <property type="project" value="UniProtKB-UniRule"/>
</dbReference>
<dbReference type="PANTHER" id="PTHR34824">
    <property type="entry name" value="HEAT-INDUCIBLE TRANSCRIPTION REPRESSOR HRCA"/>
    <property type="match status" value="1"/>
</dbReference>
<dbReference type="InterPro" id="IPR021153">
    <property type="entry name" value="HrcA_C"/>
</dbReference>
<evidence type="ECO:0000256" key="5">
    <source>
        <dbReference type="HAMAP-Rule" id="MF_00081"/>
    </source>
</evidence>
<sequence>MREDTLSIDSLSERQREVLRIVIQEFVQTAQPVGSAGIVGRYDLGVSPATIRNDLAALERMGLLTHPHTSAGRIPTDLGYRFFVHYLLSNLELPPEEQETIRLQFRQAPAEIDQWLRTSTAVLARASQSAAVATAPRVARCTFKHMELVHIQGTKVLLVLVSQEGAVKQQILDLDRPMEQHELSRISNELNDQLGGLDSAGVAARLATLTPFAQQVAEVALEAMRRIEQAEGALFFRDGLAEVLSAPEFAERENARRIVRVLEDPGLLEQIAEDLPDSGNVYVLISGDGRYAELRDVSVVLSRYGASDRVSGLLGVIGPVRMRYGRTIGVVRFVSCIMSEKLEEIYGGD</sequence>
<dbReference type="AlphaFoldDB" id="A0A7C1JF54"/>
<feature type="domain" description="Heat-inducible transcription repressor HrcA C-terminal" evidence="6">
    <location>
        <begin position="113"/>
        <end position="328"/>
    </location>
</feature>
<evidence type="ECO:0000256" key="3">
    <source>
        <dbReference type="ARBA" id="ARBA00023016"/>
    </source>
</evidence>
<dbReference type="GO" id="GO:0003677">
    <property type="term" value="F:DNA binding"/>
    <property type="evidence" value="ECO:0007669"/>
    <property type="project" value="InterPro"/>
</dbReference>
<evidence type="ECO:0000259" key="6">
    <source>
        <dbReference type="Pfam" id="PF01628"/>
    </source>
</evidence>
<dbReference type="PANTHER" id="PTHR34824:SF1">
    <property type="entry name" value="HEAT-INDUCIBLE TRANSCRIPTION REPRESSOR HRCA"/>
    <property type="match status" value="1"/>
</dbReference>
<protein>
    <recommendedName>
        <fullName evidence="5">Heat-inducible transcription repressor HrcA</fullName>
    </recommendedName>
</protein>
<dbReference type="InterPro" id="IPR036388">
    <property type="entry name" value="WH-like_DNA-bd_sf"/>
</dbReference>
<evidence type="ECO:0000256" key="4">
    <source>
        <dbReference type="ARBA" id="ARBA00023163"/>
    </source>
</evidence>
<evidence type="ECO:0000313" key="8">
    <source>
        <dbReference type="EMBL" id="HDX33044.1"/>
    </source>
</evidence>
<dbReference type="Gene3D" id="3.30.390.60">
    <property type="entry name" value="Heat-inducible transcription repressor hrca homolog, domain 3"/>
    <property type="match status" value="1"/>
</dbReference>
<dbReference type="InterPro" id="IPR023120">
    <property type="entry name" value="WHTH_transcript_rep_HrcA_IDD"/>
</dbReference>
<comment type="caution">
    <text evidence="8">The sequence shown here is derived from an EMBL/GenBank/DDBJ whole genome shotgun (WGS) entry which is preliminary data.</text>
</comment>
<keyword evidence="4 5" id="KW-0804">Transcription</keyword>
<evidence type="ECO:0000259" key="7">
    <source>
        <dbReference type="Pfam" id="PF08220"/>
    </source>
</evidence>
<dbReference type="InterPro" id="IPR002571">
    <property type="entry name" value="HrcA"/>
</dbReference>
<organism evidence="8">
    <name type="scientific">Caldilinea aerophila</name>
    <dbReference type="NCBI Taxonomy" id="133453"/>
    <lineage>
        <taxon>Bacteria</taxon>
        <taxon>Bacillati</taxon>
        <taxon>Chloroflexota</taxon>
        <taxon>Caldilineae</taxon>
        <taxon>Caldilineales</taxon>
        <taxon>Caldilineaceae</taxon>
        <taxon>Caldilinea</taxon>
    </lineage>
</organism>
<comment type="function">
    <text evidence="5">Negative regulator of class I heat shock genes (grpE-dnaK-dnaJ and groELS operons). Prevents heat-shock induction of these operons.</text>
</comment>
<dbReference type="HAMAP" id="MF_00081">
    <property type="entry name" value="HrcA"/>
    <property type="match status" value="1"/>
</dbReference>
<feature type="domain" description="HTH deoR-type" evidence="7">
    <location>
        <begin position="44"/>
        <end position="71"/>
    </location>
</feature>
<dbReference type="Gene3D" id="3.30.450.40">
    <property type="match status" value="1"/>
</dbReference>
<dbReference type="Pfam" id="PF01628">
    <property type="entry name" value="HrcA"/>
    <property type="match status" value="1"/>
</dbReference>
<evidence type="ECO:0000256" key="1">
    <source>
        <dbReference type="ARBA" id="ARBA00022491"/>
    </source>
</evidence>
<dbReference type="InterPro" id="IPR001034">
    <property type="entry name" value="DeoR_HTH"/>
</dbReference>
<gene>
    <name evidence="5 8" type="primary">hrcA</name>
    <name evidence="8" type="ORF">ENQ20_16390</name>
</gene>
<dbReference type="Pfam" id="PF08220">
    <property type="entry name" value="HTH_DeoR"/>
    <property type="match status" value="1"/>
</dbReference>
<dbReference type="NCBIfam" id="TIGR00331">
    <property type="entry name" value="hrcA"/>
    <property type="match status" value="1"/>
</dbReference>
<keyword evidence="2 5" id="KW-0805">Transcription regulation</keyword>
<name>A0A7C1JF54_9CHLR</name>
<dbReference type="GO" id="GO:0003700">
    <property type="term" value="F:DNA-binding transcription factor activity"/>
    <property type="evidence" value="ECO:0007669"/>
    <property type="project" value="InterPro"/>
</dbReference>
<dbReference type="InterPro" id="IPR029016">
    <property type="entry name" value="GAF-like_dom_sf"/>
</dbReference>